<name>A0A5C7BBN4_9FLAO</name>
<reference evidence="3 4" key="1">
    <citation type="submission" date="2019-08" db="EMBL/GenBank/DDBJ databases">
        <title>Genome of Psychroserpens burtonensis ACAM 167.</title>
        <authorList>
            <person name="Bowman J.P."/>
        </authorList>
    </citation>
    <scope>NUCLEOTIDE SEQUENCE [LARGE SCALE GENOMIC DNA]</scope>
    <source>
        <strain evidence="3 4">ACAM 167</strain>
    </source>
</reference>
<evidence type="ECO:0000256" key="1">
    <source>
        <dbReference type="SAM" id="SignalP"/>
    </source>
</evidence>
<sequence>MKKQVFAIVLFFSLLGVIQAQETTKRESAAGIKGGYNLAAVSYDGDGETGQRHGFHIGVYGESFINDNFSIQPELLYSQQGYEIKNSNGTFTQMLNYINVPIMFKVYPTDNFFIEVGPQVGYAISHKEKFDSSFNLFDTSQEFDPNSFDYGVNFGGGFKTDSGVSMGVRYHLGLGDIYDDGSPNNRVWHFSIGFDL</sequence>
<evidence type="ECO:0000259" key="2">
    <source>
        <dbReference type="Pfam" id="PF13568"/>
    </source>
</evidence>
<dbReference type="AlphaFoldDB" id="A0A5C7BBN4"/>
<protein>
    <submittedName>
        <fullName evidence="3">PorT family protein</fullName>
    </submittedName>
</protein>
<dbReference type="RefSeq" id="WP_147231914.1">
    <property type="nucleotide sequence ID" value="NZ_VOSB01000020.1"/>
</dbReference>
<gene>
    <name evidence="3" type="ORF">ES692_13605</name>
</gene>
<evidence type="ECO:0000313" key="3">
    <source>
        <dbReference type="EMBL" id="TXE16163.1"/>
    </source>
</evidence>
<dbReference type="InterPro" id="IPR011250">
    <property type="entry name" value="OMP/PagP_B-barrel"/>
</dbReference>
<evidence type="ECO:0000313" key="4">
    <source>
        <dbReference type="Proteomes" id="UP000321938"/>
    </source>
</evidence>
<keyword evidence="1" id="KW-0732">Signal</keyword>
<dbReference type="Proteomes" id="UP000321938">
    <property type="component" value="Unassembled WGS sequence"/>
</dbReference>
<feature type="chain" id="PRO_5022904638" evidence="1">
    <location>
        <begin position="23"/>
        <end position="196"/>
    </location>
</feature>
<dbReference type="STRING" id="1123037.GCA_000425305_01139"/>
<comment type="caution">
    <text evidence="3">The sequence shown here is derived from an EMBL/GenBank/DDBJ whole genome shotgun (WGS) entry which is preliminary data.</text>
</comment>
<dbReference type="InterPro" id="IPR025665">
    <property type="entry name" value="Beta-barrel_OMP_2"/>
</dbReference>
<organism evidence="3 4">
    <name type="scientific">Psychroserpens burtonensis</name>
    <dbReference type="NCBI Taxonomy" id="49278"/>
    <lineage>
        <taxon>Bacteria</taxon>
        <taxon>Pseudomonadati</taxon>
        <taxon>Bacteroidota</taxon>
        <taxon>Flavobacteriia</taxon>
        <taxon>Flavobacteriales</taxon>
        <taxon>Flavobacteriaceae</taxon>
        <taxon>Psychroserpens</taxon>
    </lineage>
</organism>
<proteinExistence type="predicted"/>
<keyword evidence="4" id="KW-1185">Reference proteome</keyword>
<feature type="signal peptide" evidence="1">
    <location>
        <begin position="1"/>
        <end position="22"/>
    </location>
</feature>
<feature type="domain" description="Outer membrane protein beta-barrel" evidence="2">
    <location>
        <begin position="19"/>
        <end position="178"/>
    </location>
</feature>
<dbReference type="SUPFAM" id="SSF56925">
    <property type="entry name" value="OMPA-like"/>
    <property type="match status" value="1"/>
</dbReference>
<dbReference type="Pfam" id="PF13568">
    <property type="entry name" value="OMP_b-brl_2"/>
    <property type="match status" value="1"/>
</dbReference>
<dbReference type="OrthoDB" id="947434at2"/>
<dbReference type="EMBL" id="VOSB01000020">
    <property type="protein sequence ID" value="TXE16163.1"/>
    <property type="molecule type" value="Genomic_DNA"/>
</dbReference>
<accession>A0A5C7BBN4</accession>